<dbReference type="PANTHER" id="PTHR30189:SF1">
    <property type="entry name" value="LPS-ASSEMBLY PROTEIN LPTD"/>
    <property type="match status" value="1"/>
</dbReference>
<dbReference type="GO" id="GO:1990351">
    <property type="term" value="C:transporter complex"/>
    <property type="evidence" value="ECO:0007669"/>
    <property type="project" value="TreeGrafter"/>
</dbReference>
<accession>A0A928DQF2</accession>
<dbReference type="EMBL" id="SUVG01000007">
    <property type="protein sequence ID" value="MBE6421683.1"/>
    <property type="molecule type" value="Genomic_DNA"/>
</dbReference>
<sequence>MKKTFIILLTALVCTALNGCRTVHVQGPEIPAPAVKPKIAEAKKTLKSKAPTELPAVLGGIVQSDSWVIYKDKQQEEFSGNVSYDNGTYQFRADYALSERAKNRFTARGNVYLKQNDPQGSSYEAYAHYARYNYKTQQGELKSSAQKQIKLIYTDEKKQTGTAWTDKATFDLAQKIFTLEGNVRVERPTPAGKEILTAQKVTFKQSVNYAILEGDAKITDGLRTLDAQTIVYDGNKNYSYAYGARPMAYGKNEENTFAIIADQVSADNEGKKIVLDGKVQGWVVAPKLNEADINSKF</sequence>
<name>A0A928DQF2_9BACT</name>
<protein>
    <recommendedName>
        <fullName evidence="2">Organic solvent tolerance-like N-terminal domain-containing protein</fullName>
    </recommendedName>
</protein>
<dbReference type="Proteomes" id="UP000725649">
    <property type="component" value="Unassembled WGS sequence"/>
</dbReference>
<keyword evidence="1" id="KW-0472">Membrane</keyword>
<dbReference type="GO" id="GO:0009279">
    <property type="term" value="C:cell outer membrane"/>
    <property type="evidence" value="ECO:0007669"/>
    <property type="project" value="TreeGrafter"/>
</dbReference>
<evidence type="ECO:0000256" key="1">
    <source>
        <dbReference type="ARBA" id="ARBA00023237"/>
    </source>
</evidence>
<dbReference type="PANTHER" id="PTHR30189">
    <property type="entry name" value="LPS-ASSEMBLY PROTEIN"/>
    <property type="match status" value="1"/>
</dbReference>
<comment type="caution">
    <text evidence="3">The sequence shown here is derived from an EMBL/GenBank/DDBJ whole genome shotgun (WGS) entry which is preliminary data.</text>
</comment>
<evidence type="ECO:0000313" key="3">
    <source>
        <dbReference type="EMBL" id="MBE6421683.1"/>
    </source>
</evidence>
<reference evidence="3" key="1">
    <citation type="submission" date="2019-04" db="EMBL/GenBank/DDBJ databases">
        <title>Evolution of Biomass-Degrading Anaerobic Consortia Revealed by Metagenomics.</title>
        <authorList>
            <person name="Peng X."/>
        </authorList>
    </citation>
    <scope>NUCLEOTIDE SEQUENCE</scope>
    <source>
        <strain evidence="3">SIG66</strain>
    </source>
</reference>
<keyword evidence="1" id="KW-0998">Cell outer membrane</keyword>
<dbReference type="InterPro" id="IPR050218">
    <property type="entry name" value="LptD"/>
</dbReference>
<dbReference type="Gene3D" id="2.60.450.10">
    <property type="entry name" value="Lipopolysaccharide (LPS) transport protein A like domain"/>
    <property type="match status" value="1"/>
</dbReference>
<feature type="domain" description="Organic solvent tolerance-like N-terminal" evidence="2">
    <location>
        <begin position="62"/>
        <end position="204"/>
    </location>
</feature>
<dbReference type="AlphaFoldDB" id="A0A928DQF2"/>
<dbReference type="Pfam" id="PF03968">
    <property type="entry name" value="LptD_N"/>
    <property type="match status" value="1"/>
</dbReference>
<gene>
    <name evidence="3" type="ORF">E7027_06135</name>
</gene>
<proteinExistence type="predicted"/>
<organism evidence="3 4">
    <name type="scientific">Candidatus Avelusimicrobium gallicola</name>
    <dbReference type="NCBI Taxonomy" id="2562704"/>
    <lineage>
        <taxon>Bacteria</taxon>
        <taxon>Pseudomonadati</taxon>
        <taxon>Elusimicrobiota</taxon>
        <taxon>Elusimicrobia</taxon>
        <taxon>Elusimicrobiales</taxon>
        <taxon>Elusimicrobiaceae</taxon>
        <taxon>Candidatus Avelusimicrobium</taxon>
    </lineage>
</organism>
<dbReference type="InterPro" id="IPR005653">
    <property type="entry name" value="OstA-like_N"/>
</dbReference>
<evidence type="ECO:0000259" key="2">
    <source>
        <dbReference type="Pfam" id="PF03968"/>
    </source>
</evidence>
<evidence type="ECO:0000313" key="4">
    <source>
        <dbReference type="Proteomes" id="UP000725649"/>
    </source>
</evidence>